<keyword evidence="4" id="KW-1185">Reference proteome</keyword>
<gene>
    <name evidence="3" type="ORF">SLEP1_g51836</name>
</gene>
<feature type="region of interest" description="Disordered" evidence="2">
    <location>
        <begin position="218"/>
        <end position="246"/>
    </location>
</feature>
<feature type="region of interest" description="Disordered" evidence="2">
    <location>
        <begin position="649"/>
        <end position="695"/>
    </location>
</feature>
<dbReference type="Gene3D" id="1.25.40.20">
    <property type="entry name" value="Ankyrin repeat-containing domain"/>
    <property type="match status" value="1"/>
</dbReference>
<dbReference type="Proteomes" id="UP001054252">
    <property type="component" value="Unassembled WGS sequence"/>
</dbReference>
<evidence type="ECO:0000313" key="3">
    <source>
        <dbReference type="EMBL" id="GKV44673.1"/>
    </source>
</evidence>
<proteinExistence type="predicted"/>
<evidence type="ECO:0000313" key="4">
    <source>
        <dbReference type="Proteomes" id="UP001054252"/>
    </source>
</evidence>
<dbReference type="PANTHER" id="PTHR23335">
    <property type="entry name" value="CALMODULIN-BINDING TRANSCRIPTION ACTIVATOR CAMTA"/>
    <property type="match status" value="1"/>
</dbReference>
<evidence type="ECO:0000256" key="1">
    <source>
        <dbReference type="PROSITE-ProRule" id="PRU00023"/>
    </source>
</evidence>
<feature type="region of interest" description="Disordered" evidence="2">
    <location>
        <begin position="142"/>
        <end position="162"/>
    </location>
</feature>
<dbReference type="InterPro" id="IPR002110">
    <property type="entry name" value="Ankyrin_rpt"/>
</dbReference>
<feature type="repeat" description="ANK" evidence="1">
    <location>
        <begin position="464"/>
        <end position="496"/>
    </location>
</feature>
<dbReference type="PROSITE" id="PS50297">
    <property type="entry name" value="ANK_REP_REGION"/>
    <property type="match status" value="1"/>
</dbReference>
<organism evidence="3 4">
    <name type="scientific">Rubroshorea leprosula</name>
    <dbReference type="NCBI Taxonomy" id="152421"/>
    <lineage>
        <taxon>Eukaryota</taxon>
        <taxon>Viridiplantae</taxon>
        <taxon>Streptophyta</taxon>
        <taxon>Embryophyta</taxon>
        <taxon>Tracheophyta</taxon>
        <taxon>Spermatophyta</taxon>
        <taxon>Magnoliopsida</taxon>
        <taxon>eudicotyledons</taxon>
        <taxon>Gunneridae</taxon>
        <taxon>Pentapetalae</taxon>
        <taxon>rosids</taxon>
        <taxon>malvids</taxon>
        <taxon>Malvales</taxon>
        <taxon>Dipterocarpaceae</taxon>
        <taxon>Rubroshorea</taxon>
    </lineage>
</organism>
<dbReference type="PROSITE" id="PS50088">
    <property type="entry name" value="ANK_REPEAT"/>
    <property type="match status" value="1"/>
</dbReference>
<dbReference type="GO" id="GO:0005634">
    <property type="term" value="C:nucleus"/>
    <property type="evidence" value="ECO:0007669"/>
    <property type="project" value="TreeGrafter"/>
</dbReference>
<reference evidence="3 4" key="1">
    <citation type="journal article" date="2021" name="Commun. Biol.">
        <title>The genome of Shorea leprosula (Dipterocarpaceae) highlights the ecological relevance of drought in aseasonal tropical rainforests.</title>
        <authorList>
            <person name="Ng K.K.S."/>
            <person name="Kobayashi M.J."/>
            <person name="Fawcett J.A."/>
            <person name="Hatakeyama M."/>
            <person name="Paape T."/>
            <person name="Ng C.H."/>
            <person name="Ang C.C."/>
            <person name="Tnah L.H."/>
            <person name="Lee C.T."/>
            <person name="Nishiyama T."/>
            <person name="Sese J."/>
            <person name="O'Brien M.J."/>
            <person name="Copetti D."/>
            <person name="Mohd Noor M.I."/>
            <person name="Ong R.C."/>
            <person name="Putra M."/>
            <person name="Sireger I.Z."/>
            <person name="Indrioko S."/>
            <person name="Kosugi Y."/>
            <person name="Izuno A."/>
            <person name="Isagi Y."/>
            <person name="Lee S.L."/>
            <person name="Shimizu K.K."/>
        </authorList>
    </citation>
    <scope>NUCLEOTIDE SEQUENCE [LARGE SCALE GENOMIC DNA]</scope>
    <source>
        <strain evidence="3">214</strain>
    </source>
</reference>
<dbReference type="SMART" id="SM00248">
    <property type="entry name" value="ANK"/>
    <property type="match status" value="2"/>
</dbReference>
<dbReference type="GO" id="GO:0006357">
    <property type="term" value="P:regulation of transcription by RNA polymerase II"/>
    <property type="evidence" value="ECO:0007669"/>
    <property type="project" value="TreeGrafter"/>
</dbReference>
<feature type="compositionally biased region" description="Basic and acidic residues" evidence="2">
    <location>
        <begin position="225"/>
        <end position="246"/>
    </location>
</feature>
<protein>
    <submittedName>
        <fullName evidence="3">Uncharacterized protein</fullName>
    </submittedName>
</protein>
<keyword evidence="1" id="KW-0040">ANK repeat</keyword>
<dbReference type="AlphaFoldDB" id="A0AAV5M726"/>
<feature type="region of interest" description="Disordered" evidence="2">
    <location>
        <begin position="285"/>
        <end position="318"/>
    </location>
</feature>
<dbReference type="EMBL" id="BPVZ01000184">
    <property type="protein sequence ID" value="GKV44673.1"/>
    <property type="molecule type" value="Genomic_DNA"/>
</dbReference>
<feature type="compositionally biased region" description="Basic and acidic residues" evidence="2">
    <location>
        <begin position="658"/>
        <end position="679"/>
    </location>
</feature>
<comment type="caution">
    <text evidence="3">The sequence shown here is derived from an EMBL/GenBank/DDBJ whole genome shotgun (WGS) entry which is preliminary data.</text>
</comment>
<name>A0AAV5M726_9ROSI</name>
<sequence length="695" mass="75982">MPYSNTDSSMCPGSHPNNCQVLLVSEYTDTALLPHGAQALEHENAQSVYVKYDHQASSGFHFGLELQQPAPEQVDAGGSDPKIPLFYSTSIHESLSTIPDMESDPTQLNMGNSDMDAELVQLIDNLFRTPFDPSILEDNWESSTPCGESIEHGSLSSSSRPDTVGKFVSNKVVKRLSFGGDFQIQEKSKASVEGSSSLSESACDAISKFHEQVNHLGLMDSVDPQQKRPDLRNNNSKEKHFQGSLSNEKHSYVLPLDSDGDSKFEGKLIFSSSIGQHLFAGLLTEQGSKKRSSPGDNGETGENENENDVLSIPSEEKSDIQDINAAENYSDRAEANLLLRFDKILHSGSNPTNRFTSNLEDVSLLISKISSLLKGDNKELDQMLKTGLGMEFCLEKFKDQLLQKHLEEMLHLWILQKDAEGGDDPSILDEGGQGVLHLAAALGYDWALEPTIVAGVSVDFRDVNGWTALHWAAFCGREQAVPSLLSLGAATRALTHPSPKYPSGRTPAVLASVNGHKGIAESLAHCCLDVHISCINLDHQEDLAGPKAVQKISEISAAPLSLGNASDCQSQKDSSATSPYFLEFCLELLKLFKKIPTAGKPMFLEGKLYSSSKHDGFDPFLYSLLILINLSHTFILTAVRFFLRAENLSDEEEEEKEEDKGPEKDEGPEKEKEEGKKQAPDSALDSGKANKILKA</sequence>
<evidence type="ECO:0000256" key="2">
    <source>
        <dbReference type="SAM" id="MobiDB-lite"/>
    </source>
</evidence>
<dbReference type="PANTHER" id="PTHR23335:SF30">
    <property type="entry name" value="CALMODULIN-BINDING TRANSCRIPTION ACTIVATOR 3"/>
    <property type="match status" value="1"/>
</dbReference>
<dbReference type="GO" id="GO:0003690">
    <property type="term" value="F:double-stranded DNA binding"/>
    <property type="evidence" value="ECO:0007669"/>
    <property type="project" value="TreeGrafter"/>
</dbReference>
<dbReference type="SUPFAM" id="SSF48403">
    <property type="entry name" value="Ankyrin repeat"/>
    <property type="match status" value="1"/>
</dbReference>
<dbReference type="InterPro" id="IPR036770">
    <property type="entry name" value="Ankyrin_rpt-contain_sf"/>
</dbReference>
<dbReference type="GO" id="GO:0003712">
    <property type="term" value="F:transcription coregulator activity"/>
    <property type="evidence" value="ECO:0007669"/>
    <property type="project" value="TreeGrafter"/>
</dbReference>
<accession>A0AAV5M726</accession>
<dbReference type="Pfam" id="PF12796">
    <property type="entry name" value="Ank_2"/>
    <property type="match status" value="1"/>
</dbReference>